<evidence type="ECO:0000256" key="8">
    <source>
        <dbReference type="ARBA" id="ARBA00022676"/>
    </source>
</evidence>
<dbReference type="PANTHER" id="PTHR32315">
    <property type="entry name" value="ADENINE PHOSPHORIBOSYLTRANSFERASE"/>
    <property type="match status" value="1"/>
</dbReference>
<keyword evidence="9 12" id="KW-0808">Transferase</keyword>
<name>A0A3B0TQB8_9ZZZZ</name>
<evidence type="ECO:0000256" key="1">
    <source>
        <dbReference type="ARBA" id="ARBA00000868"/>
    </source>
</evidence>
<keyword evidence="7" id="KW-0963">Cytoplasm</keyword>
<dbReference type="GO" id="GO:0044209">
    <property type="term" value="P:AMP salvage"/>
    <property type="evidence" value="ECO:0007669"/>
    <property type="project" value="UniProtKB-UniPathway"/>
</dbReference>
<dbReference type="EC" id="2.4.2.7" evidence="6"/>
<evidence type="ECO:0000256" key="10">
    <source>
        <dbReference type="ARBA" id="ARBA00022726"/>
    </source>
</evidence>
<comment type="pathway">
    <text evidence="4">Purine metabolism; AMP biosynthesis via salvage pathway; AMP from adenine: step 1/1.</text>
</comment>
<comment type="function">
    <text evidence="2">Catalyzes a salvage reaction resulting in the formation of AMP, that is energically less costly than de novo synthesis.</text>
</comment>
<accession>A0A3B0TQB8</accession>
<dbReference type="InterPro" id="IPR005764">
    <property type="entry name" value="Ade_phspho_trans"/>
</dbReference>
<dbReference type="GO" id="GO:0016208">
    <property type="term" value="F:AMP binding"/>
    <property type="evidence" value="ECO:0007669"/>
    <property type="project" value="TreeGrafter"/>
</dbReference>
<organism evidence="12">
    <name type="scientific">hydrothermal vent metagenome</name>
    <dbReference type="NCBI Taxonomy" id="652676"/>
    <lineage>
        <taxon>unclassified sequences</taxon>
        <taxon>metagenomes</taxon>
        <taxon>ecological metagenomes</taxon>
    </lineage>
</organism>
<dbReference type="UniPathway" id="UPA00588">
    <property type="reaction ID" value="UER00646"/>
</dbReference>
<comment type="catalytic activity">
    <reaction evidence="1">
        <text>AMP + diphosphate = 5-phospho-alpha-D-ribose 1-diphosphate + adenine</text>
        <dbReference type="Rhea" id="RHEA:16609"/>
        <dbReference type="ChEBI" id="CHEBI:16708"/>
        <dbReference type="ChEBI" id="CHEBI:33019"/>
        <dbReference type="ChEBI" id="CHEBI:58017"/>
        <dbReference type="ChEBI" id="CHEBI:456215"/>
        <dbReference type="EC" id="2.4.2.7"/>
    </reaction>
</comment>
<dbReference type="FunFam" id="3.40.50.2020:FF:000021">
    <property type="entry name" value="Adenine phosphoribosyltransferase"/>
    <property type="match status" value="1"/>
</dbReference>
<dbReference type="GO" id="GO:0002055">
    <property type="term" value="F:adenine binding"/>
    <property type="evidence" value="ECO:0007669"/>
    <property type="project" value="TreeGrafter"/>
</dbReference>
<keyword evidence="10" id="KW-0660">Purine salvage</keyword>
<evidence type="ECO:0000259" key="11">
    <source>
        <dbReference type="Pfam" id="PF00156"/>
    </source>
</evidence>
<proteinExistence type="inferred from homology"/>
<sequence>MDLKNYIRDIKDFPTEGIVFKDITPLLNDATAMKVATEALLRMLGGQKIDKVVGMESRGFFFAPLLASKLNAGFIPVRKQGKLPYSRIGETYSLEYGTDTLEMHEDAIKPGERVLVHDDVLATGGTAKAVCKLVERLGGEVVQCNFLLELDFLKGIEKLNGYEVRSLIHY</sequence>
<dbReference type="InterPro" id="IPR029057">
    <property type="entry name" value="PRTase-like"/>
</dbReference>
<dbReference type="NCBIfam" id="NF002634">
    <property type="entry name" value="PRK02304.1-3"/>
    <property type="match status" value="1"/>
</dbReference>
<dbReference type="GO" id="GO:0006168">
    <property type="term" value="P:adenine salvage"/>
    <property type="evidence" value="ECO:0007669"/>
    <property type="project" value="InterPro"/>
</dbReference>
<evidence type="ECO:0000256" key="6">
    <source>
        <dbReference type="ARBA" id="ARBA00011893"/>
    </source>
</evidence>
<dbReference type="AlphaFoldDB" id="A0A3B0TQB8"/>
<dbReference type="GO" id="GO:0005737">
    <property type="term" value="C:cytoplasm"/>
    <property type="evidence" value="ECO:0007669"/>
    <property type="project" value="UniProtKB-SubCell"/>
</dbReference>
<dbReference type="EMBL" id="UOEL01000041">
    <property type="protein sequence ID" value="VAW10824.1"/>
    <property type="molecule type" value="Genomic_DNA"/>
</dbReference>
<comment type="similarity">
    <text evidence="5">Belongs to the purine/pyrimidine phosphoribosyltransferase family.</text>
</comment>
<evidence type="ECO:0000313" key="12">
    <source>
        <dbReference type="EMBL" id="VAW10824.1"/>
    </source>
</evidence>
<dbReference type="Gene3D" id="3.40.50.2020">
    <property type="match status" value="1"/>
</dbReference>
<evidence type="ECO:0000256" key="7">
    <source>
        <dbReference type="ARBA" id="ARBA00022490"/>
    </source>
</evidence>
<dbReference type="GO" id="GO:0003999">
    <property type="term" value="F:adenine phosphoribosyltransferase activity"/>
    <property type="evidence" value="ECO:0007669"/>
    <property type="project" value="UniProtKB-EC"/>
</dbReference>
<evidence type="ECO:0000256" key="4">
    <source>
        <dbReference type="ARBA" id="ARBA00004659"/>
    </source>
</evidence>
<evidence type="ECO:0000256" key="9">
    <source>
        <dbReference type="ARBA" id="ARBA00022679"/>
    </source>
</evidence>
<dbReference type="NCBIfam" id="NF002636">
    <property type="entry name" value="PRK02304.1-5"/>
    <property type="match status" value="1"/>
</dbReference>
<evidence type="ECO:0000256" key="5">
    <source>
        <dbReference type="ARBA" id="ARBA00008391"/>
    </source>
</evidence>
<keyword evidence="8 12" id="KW-0328">Glycosyltransferase</keyword>
<dbReference type="PANTHER" id="PTHR32315:SF3">
    <property type="entry name" value="ADENINE PHOSPHORIBOSYLTRANSFERASE"/>
    <property type="match status" value="1"/>
</dbReference>
<dbReference type="NCBIfam" id="TIGR01090">
    <property type="entry name" value="apt"/>
    <property type="match status" value="1"/>
</dbReference>
<evidence type="ECO:0000256" key="2">
    <source>
        <dbReference type="ARBA" id="ARBA00003968"/>
    </source>
</evidence>
<dbReference type="Pfam" id="PF00156">
    <property type="entry name" value="Pribosyltran"/>
    <property type="match status" value="1"/>
</dbReference>
<comment type="subcellular location">
    <subcellularLocation>
        <location evidence="3">Cytoplasm</location>
    </subcellularLocation>
</comment>
<dbReference type="HAMAP" id="MF_00004">
    <property type="entry name" value="Aden_phosphoribosyltr"/>
    <property type="match status" value="1"/>
</dbReference>
<dbReference type="InterPro" id="IPR050054">
    <property type="entry name" value="UPRTase/APRTase"/>
</dbReference>
<dbReference type="CDD" id="cd06223">
    <property type="entry name" value="PRTases_typeI"/>
    <property type="match status" value="1"/>
</dbReference>
<dbReference type="GO" id="GO:0006166">
    <property type="term" value="P:purine ribonucleoside salvage"/>
    <property type="evidence" value="ECO:0007669"/>
    <property type="project" value="UniProtKB-KW"/>
</dbReference>
<dbReference type="InterPro" id="IPR000836">
    <property type="entry name" value="PRTase_dom"/>
</dbReference>
<dbReference type="NCBIfam" id="NF002633">
    <property type="entry name" value="PRK02304.1-2"/>
    <property type="match status" value="1"/>
</dbReference>
<feature type="domain" description="Phosphoribosyltransferase" evidence="11">
    <location>
        <begin position="45"/>
        <end position="147"/>
    </location>
</feature>
<gene>
    <name evidence="12" type="ORF">MNBD_BACTEROID03-898</name>
</gene>
<reference evidence="12" key="1">
    <citation type="submission" date="2018-06" db="EMBL/GenBank/DDBJ databases">
        <authorList>
            <person name="Zhirakovskaya E."/>
        </authorList>
    </citation>
    <scope>NUCLEOTIDE SEQUENCE</scope>
</reference>
<dbReference type="SUPFAM" id="SSF53271">
    <property type="entry name" value="PRTase-like"/>
    <property type="match status" value="1"/>
</dbReference>
<evidence type="ECO:0000256" key="3">
    <source>
        <dbReference type="ARBA" id="ARBA00004496"/>
    </source>
</evidence>
<protein>
    <recommendedName>
        <fullName evidence="6">adenine phosphoribosyltransferase</fullName>
        <ecNumber evidence="6">2.4.2.7</ecNumber>
    </recommendedName>
</protein>